<proteinExistence type="predicted"/>
<reference evidence="1 2" key="2">
    <citation type="submission" date="2008-10" db="EMBL/GenBank/DDBJ databases">
        <authorList>
            <person name="Fulton L."/>
            <person name="Clifton S."/>
            <person name="Fulton B."/>
            <person name="Xu J."/>
            <person name="Minx P."/>
            <person name="Pepin K.H."/>
            <person name="Johnson M."/>
            <person name="Bhonagiri V."/>
            <person name="Nash W.E."/>
            <person name="Mardis E.R."/>
            <person name="Wilson R.K."/>
        </authorList>
    </citation>
    <scope>NUCLEOTIDE SEQUENCE [LARGE SCALE GENOMIC DNA]</scope>
    <source>
        <strain evidence="1 2">DSM 30120</strain>
    </source>
</reference>
<organism evidence="1 2">
    <name type="scientific">Providencia alcalifaciens DSM 30120</name>
    <dbReference type="NCBI Taxonomy" id="520999"/>
    <lineage>
        <taxon>Bacteria</taxon>
        <taxon>Pseudomonadati</taxon>
        <taxon>Pseudomonadota</taxon>
        <taxon>Gammaproteobacteria</taxon>
        <taxon>Enterobacterales</taxon>
        <taxon>Morganellaceae</taxon>
        <taxon>Providencia</taxon>
    </lineage>
</organism>
<dbReference type="Proteomes" id="UP000003729">
    <property type="component" value="Unassembled WGS sequence"/>
</dbReference>
<protein>
    <submittedName>
        <fullName evidence="1">Uncharacterized protein</fullName>
    </submittedName>
</protein>
<evidence type="ECO:0000313" key="2">
    <source>
        <dbReference type="Proteomes" id="UP000003729"/>
    </source>
</evidence>
<name>B6XET9_9GAMM</name>
<comment type="caution">
    <text evidence="1">The sequence shown here is derived from an EMBL/GenBank/DDBJ whole genome shotgun (WGS) entry which is preliminary data.</text>
</comment>
<sequence>MTVSTEISSNEYTGNGVTTDFDYKFRIFKASDLSVTTSDADGDNVVMLRLGTDYTVTEVNKSAGGKVLLTRPLADKHQISIARVIPIVQETSFRNQGKFLAETHEDAFDYLTMLMQRLWGSLSLFLKRPSILANWFDAKGYRIANLGKPKSDSDAVDLGTLKDALLAKERRALRVEDMDILAFPKRNDRKNKAIGFDSFGLPYLFDPNDPSSISDAVLKSSEMNHLIDGQLRIGTMTPVPGVGGERDTILLVRDIQGESDRHGFRDESVLSNITDHGTYGTFDAAVIYRGDNFYGHNFSFQDRFRYQGSGGVKLHGGLLSAPNYSGTGVIYERNGFKVQEYDGTSVVNTQIAIKIDALDKAKSNYTLVSDSPKASMLHTGVAIYGYPKKAPDFTEGLVYQGNWLVGGKQTGIRSEGSANKACFESYKAFSAKLQTTPEANVPDLIGYDVNTGGAASNSSVSRVVGFNFTEYNQIAISVRGIQLAVNAEDGKNNWQLFIAGTAPNWINSRTGFGVDNEARAPKARVDIQGSTETEAQLRLRAGTLTTTPLDGFIEFTGNNLYITIKGVRKKFSLID</sequence>
<dbReference type="EMBL" id="ABXW01000046">
    <property type="protein sequence ID" value="EEB46027.1"/>
    <property type="molecule type" value="Genomic_DNA"/>
</dbReference>
<gene>
    <name evidence="1" type="ORF">PROVALCAL_01870</name>
</gene>
<dbReference type="RefSeq" id="WP_006658815.1">
    <property type="nucleotide sequence ID" value="NZ_ABXW01000046.1"/>
</dbReference>
<dbReference type="eggNOG" id="ENOG5032Z5M">
    <property type="taxonomic scope" value="Bacteria"/>
</dbReference>
<dbReference type="GeneID" id="57293626"/>
<accession>B6XET9</accession>
<reference evidence="1 2" key="1">
    <citation type="submission" date="2008-10" db="EMBL/GenBank/DDBJ databases">
        <title>Draft genome sequence of Providencia alcalifaciens (DSM 30120).</title>
        <authorList>
            <person name="Sudarsanam P."/>
            <person name="Ley R."/>
            <person name="Guruge J."/>
            <person name="Turnbaugh P.J."/>
            <person name="Mahowald M."/>
            <person name="Liep D."/>
            <person name="Gordon J."/>
        </authorList>
    </citation>
    <scope>NUCLEOTIDE SEQUENCE [LARGE SCALE GENOMIC DNA]</scope>
    <source>
        <strain evidence="1 2">DSM 30120</strain>
    </source>
</reference>
<evidence type="ECO:0000313" key="1">
    <source>
        <dbReference type="EMBL" id="EEB46027.1"/>
    </source>
</evidence>
<dbReference type="AlphaFoldDB" id="B6XET9"/>